<evidence type="ECO:0000256" key="1">
    <source>
        <dbReference type="ARBA" id="ARBA00022741"/>
    </source>
</evidence>
<sequence>MSTFSDFGLLASLFKTLKAQRIVKPTEIQNNTIPLMMAGQSVVGVSETGSGKTLAYALPLLHMLKTLEDEGTPVTAEASPRAIVMVPTRELGEQVSKVFKTLTHDTRLRVRPALGGMAMEQARRNTSGAFEILLATPGRLTQLMDRDLINLTDVRMLVFDEADQMMDQGFLPDSNKVYYACPKDVQMALFSATVSTAVQDLINNLFASAEIFRSSGSGKVVQSLKTSNRIVKDGKRWPLLEKILAEPVEGGTILFTNTREQCDNLAKELADNGYEAVIYRGEMEKNDRRQNLKKFADGKVKLLVATDLAGRGLDIYNVDRVINYHLPKQKENYLHRAGRTARAGRKGLVINLVTERDERLLAQIEGRKMPAVRDAAKYASQPYVKPQAAGKGKTTEKAAGKFVAKPAAKSAKAADAKPLGKGKPSASAKPPFKGGAKPAAKRGFSSGAPKRRG</sequence>
<dbReference type="SMART" id="SM00490">
    <property type="entry name" value="HELICc"/>
    <property type="match status" value="1"/>
</dbReference>
<dbReference type="Proteomes" id="UP001152321">
    <property type="component" value="Unassembled WGS sequence"/>
</dbReference>
<evidence type="ECO:0000256" key="6">
    <source>
        <dbReference type="PROSITE-ProRule" id="PRU00552"/>
    </source>
</evidence>
<dbReference type="InterPro" id="IPR027417">
    <property type="entry name" value="P-loop_NTPase"/>
</dbReference>
<dbReference type="SUPFAM" id="SSF52540">
    <property type="entry name" value="P-loop containing nucleoside triphosphate hydrolases"/>
    <property type="match status" value="1"/>
</dbReference>
<organism evidence="11 12">
    <name type="scientific">Bdellovibrio svalbardensis</name>
    <dbReference type="NCBI Taxonomy" id="2972972"/>
    <lineage>
        <taxon>Bacteria</taxon>
        <taxon>Pseudomonadati</taxon>
        <taxon>Bdellovibrionota</taxon>
        <taxon>Bdellovibrionia</taxon>
        <taxon>Bdellovibrionales</taxon>
        <taxon>Pseudobdellovibrionaceae</taxon>
        <taxon>Bdellovibrio</taxon>
    </lineage>
</organism>
<evidence type="ECO:0000313" key="11">
    <source>
        <dbReference type="EMBL" id="MDG0815159.1"/>
    </source>
</evidence>
<dbReference type="PROSITE" id="PS51194">
    <property type="entry name" value="HELICASE_CTER"/>
    <property type="match status" value="1"/>
</dbReference>
<dbReference type="PANTHER" id="PTHR47959:SF13">
    <property type="entry name" value="ATP-DEPENDENT RNA HELICASE RHLE"/>
    <property type="match status" value="1"/>
</dbReference>
<evidence type="ECO:0000259" key="10">
    <source>
        <dbReference type="PROSITE" id="PS51195"/>
    </source>
</evidence>
<evidence type="ECO:0000256" key="2">
    <source>
        <dbReference type="ARBA" id="ARBA00022801"/>
    </source>
</evidence>
<dbReference type="Pfam" id="PF00271">
    <property type="entry name" value="Helicase_C"/>
    <property type="match status" value="1"/>
</dbReference>
<dbReference type="CDD" id="cd18787">
    <property type="entry name" value="SF2_C_DEAD"/>
    <property type="match status" value="1"/>
</dbReference>
<protein>
    <submittedName>
        <fullName evidence="11">DEAD/DEAH box helicase</fullName>
    </submittedName>
</protein>
<dbReference type="GO" id="GO:0004386">
    <property type="term" value="F:helicase activity"/>
    <property type="evidence" value="ECO:0007669"/>
    <property type="project" value="UniProtKB-KW"/>
</dbReference>
<dbReference type="Pfam" id="PF00270">
    <property type="entry name" value="DEAD"/>
    <property type="match status" value="1"/>
</dbReference>
<dbReference type="InterPro" id="IPR014014">
    <property type="entry name" value="RNA_helicase_DEAD_Q_motif"/>
</dbReference>
<dbReference type="PANTHER" id="PTHR47959">
    <property type="entry name" value="ATP-DEPENDENT RNA HELICASE RHLE-RELATED"/>
    <property type="match status" value="1"/>
</dbReference>
<keyword evidence="2" id="KW-0378">Hydrolase</keyword>
<feature type="region of interest" description="Disordered" evidence="7">
    <location>
        <begin position="384"/>
        <end position="453"/>
    </location>
</feature>
<dbReference type="SMART" id="SM00487">
    <property type="entry name" value="DEXDc"/>
    <property type="match status" value="1"/>
</dbReference>
<evidence type="ECO:0000313" key="12">
    <source>
        <dbReference type="Proteomes" id="UP001152321"/>
    </source>
</evidence>
<accession>A0ABT6DE98</accession>
<dbReference type="CDD" id="cd00268">
    <property type="entry name" value="DEADc"/>
    <property type="match status" value="1"/>
</dbReference>
<feature type="compositionally biased region" description="Low complexity" evidence="7">
    <location>
        <begin position="400"/>
        <end position="417"/>
    </location>
</feature>
<dbReference type="InterPro" id="IPR001650">
    <property type="entry name" value="Helicase_C-like"/>
</dbReference>
<dbReference type="Gene3D" id="3.40.50.300">
    <property type="entry name" value="P-loop containing nucleotide triphosphate hydrolases"/>
    <property type="match status" value="2"/>
</dbReference>
<feature type="short sequence motif" description="Q motif" evidence="6">
    <location>
        <begin position="2"/>
        <end position="30"/>
    </location>
</feature>
<dbReference type="InterPro" id="IPR014001">
    <property type="entry name" value="Helicase_ATP-bd"/>
</dbReference>
<evidence type="ECO:0000256" key="3">
    <source>
        <dbReference type="ARBA" id="ARBA00022806"/>
    </source>
</evidence>
<dbReference type="InterPro" id="IPR011545">
    <property type="entry name" value="DEAD/DEAH_box_helicase_dom"/>
</dbReference>
<evidence type="ECO:0000256" key="7">
    <source>
        <dbReference type="SAM" id="MobiDB-lite"/>
    </source>
</evidence>
<keyword evidence="4" id="KW-0067">ATP-binding</keyword>
<name>A0ABT6DE98_9BACT</name>
<dbReference type="RefSeq" id="WP_277576635.1">
    <property type="nucleotide sequence ID" value="NZ_JANRMI010000001.1"/>
</dbReference>
<evidence type="ECO:0000259" key="8">
    <source>
        <dbReference type="PROSITE" id="PS51192"/>
    </source>
</evidence>
<feature type="domain" description="DEAD-box RNA helicase Q" evidence="10">
    <location>
        <begin position="2"/>
        <end position="30"/>
    </location>
</feature>
<keyword evidence="3 11" id="KW-0347">Helicase</keyword>
<evidence type="ECO:0000256" key="4">
    <source>
        <dbReference type="ARBA" id="ARBA00022840"/>
    </source>
</evidence>
<dbReference type="PROSITE" id="PS51192">
    <property type="entry name" value="HELICASE_ATP_BIND_1"/>
    <property type="match status" value="1"/>
</dbReference>
<evidence type="ECO:0000259" key="9">
    <source>
        <dbReference type="PROSITE" id="PS51194"/>
    </source>
</evidence>
<dbReference type="PROSITE" id="PS51195">
    <property type="entry name" value="Q_MOTIF"/>
    <property type="match status" value="1"/>
</dbReference>
<proteinExistence type="inferred from homology"/>
<feature type="domain" description="Helicase ATP-binding" evidence="8">
    <location>
        <begin position="33"/>
        <end position="212"/>
    </location>
</feature>
<dbReference type="InterPro" id="IPR050079">
    <property type="entry name" value="DEAD_box_RNA_helicase"/>
</dbReference>
<gene>
    <name evidence="11" type="ORF">NWE73_02220</name>
</gene>
<comment type="similarity">
    <text evidence="5">Belongs to the DEAD box helicase family.</text>
</comment>
<dbReference type="EMBL" id="JANRMI010000001">
    <property type="protein sequence ID" value="MDG0815159.1"/>
    <property type="molecule type" value="Genomic_DNA"/>
</dbReference>
<keyword evidence="1" id="KW-0547">Nucleotide-binding</keyword>
<reference evidence="11" key="1">
    <citation type="submission" date="2022-08" db="EMBL/GenBank/DDBJ databases">
        <title>Novel Bdellovibrio Species Isolated from Svalbard: Designation Bdellovibrio svalbardensis.</title>
        <authorList>
            <person name="Mitchell R.J."/>
            <person name="Choi S.Y."/>
        </authorList>
    </citation>
    <scope>NUCLEOTIDE SEQUENCE</scope>
    <source>
        <strain evidence="11">PAP01</strain>
    </source>
</reference>
<evidence type="ECO:0000256" key="5">
    <source>
        <dbReference type="ARBA" id="ARBA00038437"/>
    </source>
</evidence>
<feature type="domain" description="Helicase C-terminal" evidence="9">
    <location>
        <begin position="239"/>
        <end position="384"/>
    </location>
</feature>
<keyword evidence="12" id="KW-1185">Reference proteome</keyword>
<dbReference type="InterPro" id="IPR044742">
    <property type="entry name" value="DEAD/DEAH_RhlB"/>
</dbReference>
<comment type="caution">
    <text evidence="11">The sequence shown here is derived from an EMBL/GenBank/DDBJ whole genome shotgun (WGS) entry which is preliminary data.</text>
</comment>